<name>A0A554LIU6_9BACT</name>
<dbReference type="AlphaFoldDB" id="A0A554LIU6"/>
<comment type="caution">
    <text evidence="2">The sequence shown here is derived from an EMBL/GenBank/DDBJ whole genome shotgun (WGS) entry which is preliminary data.</text>
</comment>
<evidence type="ECO:0000313" key="3">
    <source>
        <dbReference type="Proteomes" id="UP000316495"/>
    </source>
</evidence>
<accession>A0A554LIU6</accession>
<reference evidence="2 3" key="1">
    <citation type="submission" date="2017-07" db="EMBL/GenBank/DDBJ databases">
        <title>Mechanisms for carbon and nitrogen cycling indicate functional differentiation within the Candidate Phyla Radiation.</title>
        <authorList>
            <person name="Danczak R.E."/>
            <person name="Johnston M.D."/>
            <person name="Kenah C."/>
            <person name="Slattery M."/>
            <person name="Wrighton K.C."/>
            <person name="Wilkins M.J."/>
        </authorList>
    </citation>
    <scope>NUCLEOTIDE SEQUENCE [LARGE SCALE GENOMIC DNA]</scope>
    <source>
        <strain evidence="2">Athens1014_28</strain>
    </source>
</reference>
<dbReference type="NCBIfam" id="TIGR00251">
    <property type="entry name" value="DUF167 family protein"/>
    <property type="match status" value="1"/>
</dbReference>
<organism evidence="2 3">
    <name type="scientific">Candidatus Berkelbacteria bacterium Athens1014_28</name>
    <dbReference type="NCBI Taxonomy" id="2017145"/>
    <lineage>
        <taxon>Bacteria</taxon>
        <taxon>Candidatus Berkelbacteria</taxon>
    </lineage>
</organism>
<evidence type="ECO:0000256" key="1">
    <source>
        <dbReference type="ARBA" id="ARBA00010364"/>
    </source>
</evidence>
<dbReference type="Gene3D" id="3.30.1200.10">
    <property type="entry name" value="YggU-like"/>
    <property type="match status" value="1"/>
</dbReference>
<dbReference type="Pfam" id="PF02594">
    <property type="entry name" value="DUF167"/>
    <property type="match status" value="1"/>
</dbReference>
<gene>
    <name evidence="2" type="ORF">Athens101428_797</name>
</gene>
<dbReference type="SMART" id="SM01152">
    <property type="entry name" value="DUF167"/>
    <property type="match status" value="1"/>
</dbReference>
<dbReference type="InterPro" id="IPR003746">
    <property type="entry name" value="DUF167"/>
</dbReference>
<dbReference type="InterPro" id="IPR036591">
    <property type="entry name" value="YggU-like_sf"/>
</dbReference>
<comment type="similarity">
    <text evidence="1">Belongs to the UPF0235 family.</text>
</comment>
<protein>
    <submittedName>
        <fullName evidence="2">Uncharacterized protein</fullName>
    </submittedName>
</protein>
<sequence length="73" mass="8362">MKVEVRVVPKARIEQITPDLVGGFKIWVRPEPKEGKANIRVTEILAKHFSVSKSRVKLISGYKSRTKIFEIDL</sequence>
<dbReference type="EMBL" id="VMGN01000062">
    <property type="protein sequence ID" value="TSC92803.1"/>
    <property type="molecule type" value="Genomic_DNA"/>
</dbReference>
<proteinExistence type="inferred from homology"/>
<dbReference type="Proteomes" id="UP000316495">
    <property type="component" value="Unassembled WGS sequence"/>
</dbReference>
<dbReference type="SUPFAM" id="SSF69786">
    <property type="entry name" value="YggU-like"/>
    <property type="match status" value="1"/>
</dbReference>
<evidence type="ECO:0000313" key="2">
    <source>
        <dbReference type="EMBL" id="TSC92803.1"/>
    </source>
</evidence>